<sequence length="70" mass="8332">MIFKVFYQEKITEVPVREKTQVLYVEADSQRDVRRKLAPFHYNIEFVQQLAGAHLAYEQQSENFKLAENV</sequence>
<reference evidence="6 7" key="1">
    <citation type="submission" date="2024-09" db="EMBL/GenBank/DDBJ databases">
        <authorList>
            <person name="Sun Q."/>
            <person name="Mori K."/>
        </authorList>
    </citation>
    <scope>NUCLEOTIDE SEQUENCE [LARGE SCALE GENOMIC DNA]</scope>
    <source>
        <strain evidence="6 7">JCM 11201</strain>
    </source>
</reference>
<comment type="similarity">
    <text evidence="5">Belongs to the RNA polymerase subunit epsilon family.</text>
</comment>
<keyword evidence="3 5" id="KW-0548">Nucleotidyltransferase</keyword>
<gene>
    <name evidence="5" type="primary">rpoY</name>
    <name evidence="6" type="ORF">ACFFMS_28220</name>
</gene>
<dbReference type="NCBIfam" id="NF010188">
    <property type="entry name" value="PRK13667.1"/>
    <property type="match status" value="1"/>
</dbReference>
<keyword evidence="2 5" id="KW-0808">Transferase</keyword>
<comment type="caution">
    <text evidence="6">The sequence shown here is derived from an EMBL/GenBank/DDBJ whole genome shotgun (WGS) entry which is preliminary data.</text>
</comment>
<comment type="function">
    <text evidence="5">A non-essential component of RNA polymerase (RNAP).</text>
</comment>
<evidence type="ECO:0000256" key="3">
    <source>
        <dbReference type="ARBA" id="ARBA00022695"/>
    </source>
</evidence>
<evidence type="ECO:0000313" key="7">
    <source>
        <dbReference type="Proteomes" id="UP001589609"/>
    </source>
</evidence>
<dbReference type="Pfam" id="PF07288">
    <property type="entry name" value="RpoY"/>
    <property type="match status" value="1"/>
</dbReference>
<protein>
    <recommendedName>
        <fullName evidence="5">DNA-directed RNA polymerase subunit epsilon</fullName>
        <shortName evidence="5">RNAP epsilon subunit</shortName>
        <ecNumber evidence="5">2.7.7.6</ecNumber>
    </recommendedName>
    <alternativeName>
        <fullName evidence="5">RNA polymerase epsilon subunit</fullName>
    </alternativeName>
    <alternativeName>
        <fullName evidence="5">Transcriptase subunit epsilon</fullName>
    </alternativeName>
</protein>
<evidence type="ECO:0000256" key="4">
    <source>
        <dbReference type="ARBA" id="ARBA00023163"/>
    </source>
</evidence>
<dbReference type="RefSeq" id="WP_379952110.1">
    <property type="nucleotide sequence ID" value="NZ_JBHMAF010000196.1"/>
</dbReference>
<accession>A0ABV5WNA6</accession>
<evidence type="ECO:0000313" key="6">
    <source>
        <dbReference type="EMBL" id="MFB9762117.1"/>
    </source>
</evidence>
<dbReference type="HAMAP" id="MF_01553">
    <property type="entry name" value="RNApol_bact_RpoY"/>
    <property type="match status" value="1"/>
</dbReference>
<evidence type="ECO:0000256" key="1">
    <source>
        <dbReference type="ARBA" id="ARBA00022478"/>
    </source>
</evidence>
<keyword evidence="1 5" id="KW-0240">DNA-directed RNA polymerase</keyword>
<proteinExistence type="inferred from homology"/>
<dbReference type="EMBL" id="JBHMAF010000196">
    <property type="protein sequence ID" value="MFB9762117.1"/>
    <property type="molecule type" value="Genomic_DNA"/>
</dbReference>
<keyword evidence="4 5" id="KW-0804">Transcription</keyword>
<organism evidence="6 7">
    <name type="scientific">Ectobacillus funiculus</name>
    <dbReference type="NCBI Taxonomy" id="137993"/>
    <lineage>
        <taxon>Bacteria</taxon>
        <taxon>Bacillati</taxon>
        <taxon>Bacillota</taxon>
        <taxon>Bacilli</taxon>
        <taxon>Bacillales</taxon>
        <taxon>Bacillaceae</taxon>
        <taxon>Ectobacillus</taxon>
    </lineage>
</organism>
<dbReference type="Gene3D" id="3.10.20.730">
    <property type="entry name" value="RNAP, epsilon subunit-like"/>
    <property type="match status" value="1"/>
</dbReference>
<comment type="subunit">
    <text evidence="5">RNAP is composed of a core of 2 alpha, a beta and a beta' subunit. The core is associated with a delta subunit, and at least one of epsilon or omega. When a sigma factor is associated with the core the holoenzyme is formed, which can initiate transcription.</text>
</comment>
<evidence type="ECO:0000256" key="5">
    <source>
        <dbReference type="HAMAP-Rule" id="MF_01553"/>
    </source>
</evidence>
<dbReference type="EC" id="2.7.7.6" evidence="5"/>
<dbReference type="InterPro" id="IPR009907">
    <property type="entry name" value="RpoY"/>
</dbReference>
<keyword evidence="7" id="KW-1185">Reference proteome</keyword>
<dbReference type="Proteomes" id="UP001589609">
    <property type="component" value="Unassembled WGS sequence"/>
</dbReference>
<evidence type="ECO:0000256" key="2">
    <source>
        <dbReference type="ARBA" id="ARBA00022679"/>
    </source>
</evidence>
<dbReference type="GO" id="GO:0003899">
    <property type="term" value="F:DNA-directed RNA polymerase activity"/>
    <property type="evidence" value="ECO:0007669"/>
    <property type="project" value="UniProtKB-EC"/>
</dbReference>
<comment type="catalytic activity">
    <reaction evidence="5">
        <text>RNA(n) + a ribonucleoside 5'-triphosphate = RNA(n+1) + diphosphate</text>
        <dbReference type="Rhea" id="RHEA:21248"/>
        <dbReference type="Rhea" id="RHEA-COMP:14527"/>
        <dbReference type="Rhea" id="RHEA-COMP:17342"/>
        <dbReference type="ChEBI" id="CHEBI:33019"/>
        <dbReference type="ChEBI" id="CHEBI:61557"/>
        <dbReference type="ChEBI" id="CHEBI:140395"/>
        <dbReference type="EC" id="2.7.7.6"/>
    </reaction>
</comment>
<name>A0ABV5WNA6_9BACI</name>